<dbReference type="Pfam" id="PF17827">
    <property type="entry name" value="PrmC_N"/>
    <property type="match status" value="1"/>
</dbReference>
<comment type="caution">
    <text evidence="4">Lacks conserved residue(s) required for the propagation of feature annotation.</text>
</comment>
<keyword evidence="1 4" id="KW-0489">Methyltransferase</keyword>
<dbReference type="InterPro" id="IPR029063">
    <property type="entry name" value="SAM-dependent_MTases_sf"/>
</dbReference>
<feature type="binding site" evidence="4">
    <location>
        <begin position="157"/>
        <end position="161"/>
    </location>
    <ligand>
        <name>S-adenosyl-L-methionine</name>
        <dbReference type="ChEBI" id="CHEBI:59789"/>
    </ligand>
</feature>
<dbReference type="PANTHER" id="PTHR18895">
    <property type="entry name" value="HEMK METHYLTRANSFERASE"/>
    <property type="match status" value="1"/>
</dbReference>
<evidence type="ECO:0000256" key="3">
    <source>
        <dbReference type="ARBA" id="ARBA00022691"/>
    </source>
</evidence>
<evidence type="ECO:0000259" key="5">
    <source>
        <dbReference type="Pfam" id="PF13847"/>
    </source>
</evidence>
<dbReference type="NCBIfam" id="TIGR00536">
    <property type="entry name" value="hemK_fam"/>
    <property type="match status" value="1"/>
</dbReference>
<comment type="caution">
    <text evidence="7">The sequence shown here is derived from an EMBL/GenBank/DDBJ whole genome shotgun (WGS) entry which is preliminary data.</text>
</comment>
<comment type="similarity">
    <text evidence="4">Belongs to the protein N5-glutamine methyltransferase family. PrmC subfamily.</text>
</comment>
<dbReference type="HAMAP" id="MF_02126">
    <property type="entry name" value="RF_methyltr_PrmC"/>
    <property type="match status" value="1"/>
</dbReference>
<dbReference type="InterPro" id="IPR019874">
    <property type="entry name" value="RF_methyltr_PrmC"/>
</dbReference>
<organism evidence="7 8">
    <name type="scientific">Metaclostridioides mangenotii</name>
    <dbReference type="NCBI Taxonomy" id="1540"/>
    <lineage>
        <taxon>Bacteria</taxon>
        <taxon>Bacillati</taxon>
        <taxon>Bacillota</taxon>
        <taxon>Clostridia</taxon>
        <taxon>Peptostreptococcales</taxon>
        <taxon>Peptostreptococcaceae</taxon>
        <taxon>Metaclostridioides</taxon>
    </lineage>
</organism>
<dbReference type="Gene3D" id="1.10.8.10">
    <property type="entry name" value="DNA helicase RuvA subunit, C-terminal domain"/>
    <property type="match status" value="1"/>
</dbReference>
<feature type="binding site" evidence="4">
    <location>
        <begin position="226"/>
        <end position="229"/>
    </location>
    <ligand>
        <name>substrate</name>
    </ligand>
</feature>
<proteinExistence type="inferred from homology"/>
<gene>
    <name evidence="4" type="primary">prmC</name>
    <name evidence="7" type="ORF">J2Z43_002788</name>
</gene>
<accession>A0ABS4EEF9</accession>
<dbReference type="Pfam" id="PF13847">
    <property type="entry name" value="Methyltransf_31"/>
    <property type="match status" value="1"/>
</dbReference>
<feature type="domain" description="Release factor glutamine methyltransferase N-terminal" evidence="6">
    <location>
        <begin position="7"/>
        <end position="74"/>
    </location>
</feature>
<dbReference type="InterPro" id="IPR002052">
    <property type="entry name" value="DNA_methylase_N6_adenine_CS"/>
</dbReference>
<dbReference type="Gene3D" id="3.40.50.150">
    <property type="entry name" value="Vaccinia Virus protein VP39"/>
    <property type="match status" value="1"/>
</dbReference>
<feature type="binding site" evidence="4">
    <location>
        <position position="226"/>
    </location>
    <ligand>
        <name>S-adenosyl-L-methionine</name>
        <dbReference type="ChEBI" id="CHEBI:59789"/>
    </ligand>
</feature>
<dbReference type="EC" id="2.1.1.297" evidence="4"/>
<dbReference type="EMBL" id="JAGGJX010000008">
    <property type="protein sequence ID" value="MBP1856336.1"/>
    <property type="molecule type" value="Genomic_DNA"/>
</dbReference>
<dbReference type="InterPro" id="IPR040758">
    <property type="entry name" value="PrmC_N"/>
</dbReference>
<dbReference type="InterPro" id="IPR004556">
    <property type="entry name" value="HemK-like"/>
</dbReference>
<comment type="function">
    <text evidence="4">Methylates the class 1 translation termination release factors RF1/PrfA and RF2/PrfB on the glutamine residue of the universally conserved GGQ motif.</text>
</comment>
<dbReference type="RefSeq" id="WP_209457661.1">
    <property type="nucleotide sequence ID" value="NZ_BAAACS010000005.1"/>
</dbReference>
<reference evidence="7 8" key="1">
    <citation type="submission" date="2021-03" db="EMBL/GenBank/DDBJ databases">
        <title>Genomic Encyclopedia of Type Strains, Phase IV (KMG-IV): sequencing the most valuable type-strain genomes for metagenomic binning, comparative biology and taxonomic classification.</title>
        <authorList>
            <person name="Goeker M."/>
        </authorList>
    </citation>
    <scope>NUCLEOTIDE SEQUENCE [LARGE SCALE GENOMIC DNA]</scope>
    <source>
        <strain evidence="7 8">DSM 1289</strain>
    </source>
</reference>
<dbReference type="CDD" id="cd02440">
    <property type="entry name" value="AdoMet_MTases"/>
    <property type="match status" value="1"/>
</dbReference>
<evidence type="ECO:0000256" key="1">
    <source>
        <dbReference type="ARBA" id="ARBA00022603"/>
    </source>
</evidence>
<protein>
    <recommendedName>
        <fullName evidence="4">Release factor glutamine methyltransferase</fullName>
        <shortName evidence="4">RF MTase</shortName>
        <ecNumber evidence="4">2.1.1.297</ecNumber>
    </recommendedName>
    <alternativeName>
        <fullName evidence="4">N5-glutamine methyltransferase PrmC</fullName>
    </alternativeName>
    <alternativeName>
        <fullName evidence="4">Protein-(glutamine-N5) MTase PrmC</fullName>
    </alternativeName>
    <alternativeName>
        <fullName evidence="4">Protein-glutamine N-methyltransferase PrmC</fullName>
    </alternativeName>
</protein>
<evidence type="ECO:0000313" key="7">
    <source>
        <dbReference type="EMBL" id="MBP1856336.1"/>
    </source>
</evidence>
<keyword evidence="2 4" id="KW-0808">Transferase</keyword>
<dbReference type="GO" id="GO:0032259">
    <property type="term" value="P:methylation"/>
    <property type="evidence" value="ECO:0007669"/>
    <property type="project" value="UniProtKB-KW"/>
</dbReference>
<evidence type="ECO:0000259" key="6">
    <source>
        <dbReference type="Pfam" id="PF17827"/>
    </source>
</evidence>
<dbReference type="SUPFAM" id="SSF53335">
    <property type="entry name" value="S-adenosyl-L-methionine-dependent methyltransferases"/>
    <property type="match status" value="1"/>
</dbReference>
<keyword evidence="3 4" id="KW-0949">S-adenosyl-L-methionine</keyword>
<feature type="binding site" evidence="4">
    <location>
        <position position="180"/>
    </location>
    <ligand>
        <name>S-adenosyl-L-methionine</name>
        <dbReference type="ChEBI" id="CHEBI:59789"/>
    </ligand>
</feature>
<sequence length="320" mass="36652">MIIRDLIKIYSDKLVDISDTPRLDVDMMLCKALSDVDRIYIHMNIDRELDKDKQEYFEKMFEDRLKGRPIAYILNNREFMGLDFHVEEGVLIPRPDTEILVEEIINVYNKQGSVPVFVEDSKDNEDSKDASIVQEKERLSSNFKKDINEELKIVEIGTGSGAITVSLAKYLESSTVLSLDISDTALKIGEINAVNNGVIDRVSFKKSNMFSAIEKEELKFDIVVSNPPYIRRADMDTLQKQVKDFEPHLALDGGLDGLNFYRDITRESKKYLKHGGMLAYEVGYDQAEEVSNILKDEGFKKIYIKKDLQSIDRVVIGFNL</sequence>
<keyword evidence="8" id="KW-1185">Reference proteome</keyword>
<dbReference type="InterPro" id="IPR050320">
    <property type="entry name" value="N5-glutamine_MTase"/>
</dbReference>
<dbReference type="PROSITE" id="PS00092">
    <property type="entry name" value="N6_MTASE"/>
    <property type="match status" value="1"/>
</dbReference>
<evidence type="ECO:0000256" key="4">
    <source>
        <dbReference type="HAMAP-Rule" id="MF_02126"/>
    </source>
</evidence>
<dbReference type="Proteomes" id="UP000767291">
    <property type="component" value="Unassembled WGS sequence"/>
</dbReference>
<dbReference type="InterPro" id="IPR025714">
    <property type="entry name" value="Methyltranfer_dom"/>
</dbReference>
<evidence type="ECO:0000313" key="8">
    <source>
        <dbReference type="Proteomes" id="UP000767291"/>
    </source>
</evidence>
<feature type="domain" description="Methyltransferase" evidence="5">
    <location>
        <begin position="148"/>
        <end position="281"/>
    </location>
</feature>
<dbReference type="GO" id="GO:0102559">
    <property type="term" value="F:peptide chain release factor N(5)-glutamine methyltransferase activity"/>
    <property type="evidence" value="ECO:0007669"/>
    <property type="project" value="UniProtKB-EC"/>
</dbReference>
<comment type="catalytic activity">
    <reaction evidence="4">
        <text>L-glutaminyl-[peptide chain release factor] + S-adenosyl-L-methionine = N(5)-methyl-L-glutaminyl-[peptide chain release factor] + S-adenosyl-L-homocysteine + H(+)</text>
        <dbReference type="Rhea" id="RHEA:42896"/>
        <dbReference type="Rhea" id="RHEA-COMP:10271"/>
        <dbReference type="Rhea" id="RHEA-COMP:10272"/>
        <dbReference type="ChEBI" id="CHEBI:15378"/>
        <dbReference type="ChEBI" id="CHEBI:30011"/>
        <dbReference type="ChEBI" id="CHEBI:57856"/>
        <dbReference type="ChEBI" id="CHEBI:59789"/>
        <dbReference type="ChEBI" id="CHEBI:61891"/>
        <dbReference type="EC" id="2.1.1.297"/>
    </reaction>
</comment>
<name>A0ABS4EEF9_9FIRM</name>
<dbReference type="PANTHER" id="PTHR18895:SF74">
    <property type="entry name" value="MTRF1L RELEASE FACTOR GLUTAMINE METHYLTRANSFERASE"/>
    <property type="match status" value="1"/>
</dbReference>
<evidence type="ECO:0000256" key="2">
    <source>
        <dbReference type="ARBA" id="ARBA00022679"/>
    </source>
</evidence>